<name>A0A848ETC3_MEGEL</name>
<dbReference type="Proteomes" id="UP000536773">
    <property type="component" value="Unassembled WGS sequence"/>
</dbReference>
<evidence type="ECO:0000256" key="11">
    <source>
        <dbReference type="ARBA" id="ARBA00023098"/>
    </source>
</evidence>
<dbReference type="AlphaFoldDB" id="A0A848ETC3"/>
<dbReference type="EC" id="2.7.1.130" evidence="3 13"/>
<gene>
    <name evidence="13 14" type="primary">lpxK</name>
    <name evidence="14" type="ORF">HG933_07290</name>
</gene>
<accession>A0A848ETC3</accession>
<proteinExistence type="inferred from homology"/>
<keyword evidence="11 13" id="KW-0443">Lipid metabolism</keyword>
<dbReference type="PANTHER" id="PTHR42724:SF1">
    <property type="entry name" value="TETRAACYLDISACCHARIDE 4'-KINASE, MITOCHONDRIAL-RELATED"/>
    <property type="match status" value="1"/>
</dbReference>
<evidence type="ECO:0000313" key="15">
    <source>
        <dbReference type="Proteomes" id="UP000536773"/>
    </source>
</evidence>
<evidence type="ECO:0000313" key="14">
    <source>
        <dbReference type="EMBL" id="NMK39183.1"/>
    </source>
</evidence>
<keyword evidence="9 13" id="KW-0418">Kinase</keyword>
<dbReference type="GO" id="GO:0005524">
    <property type="term" value="F:ATP binding"/>
    <property type="evidence" value="ECO:0007669"/>
    <property type="project" value="UniProtKB-UniRule"/>
</dbReference>
<keyword evidence="10 13" id="KW-0067">ATP-binding</keyword>
<dbReference type="GO" id="GO:0009244">
    <property type="term" value="P:lipopolysaccharide core region biosynthetic process"/>
    <property type="evidence" value="ECO:0007669"/>
    <property type="project" value="TreeGrafter"/>
</dbReference>
<sequence>MSFRNWATAYFHYLTGSGPHRCWDWPALALLSGASWLYRKGVLAKYHSIASHPERQEHVPAVVISLGNITVGGTGKTPTACMLARRLQAQGWRVALLNRGYRSQREQGGAAVMSDGQHVLLTAEEGGDEACLMARSLPGVPVLVGRHRAAGGRLAVERFGTQVLLLDDGFQHWQLYRDLDIVLVDGTNPFGNGHVLPRGILREPLEQLARAGAFIITKRDQISQDRADAIVRQLRQYNRQAPVAMAIHKPSRCLSFAAWHEGWSDGAGELRPDGQPVLAVSALGNPASFERTLSDAGFTVTGAIRYEDHHQYSRDDIRQMADQAAAAGCPLVTTEKDAVKLPASLIHEYDLPLYVLSITIEIVEGQETIDTILQAVLEDKL</sequence>
<comment type="caution">
    <text evidence="14">The sequence shown here is derived from an EMBL/GenBank/DDBJ whole genome shotgun (WGS) entry which is preliminary data.</text>
</comment>
<evidence type="ECO:0000256" key="4">
    <source>
        <dbReference type="ARBA" id="ARBA00016436"/>
    </source>
</evidence>
<evidence type="ECO:0000256" key="9">
    <source>
        <dbReference type="ARBA" id="ARBA00022777"/>
    </source>
</evidence>
<dbReference type="NCBIfam" id="TIGR00682">
    <property type="entry name" value="lpxK"/>
    <property type="match status" value="1"/>
</dbReference>
<keyword evidence="7 13" id="KW-0808">Transferase</keyword>
<evidence type="ECO:0000256" key="13">
    <source>
        <dbReference type="HAMAP-Rule" id="MF_00409"/>
    </source>
</evidence>
<evidence type="ECO:0000256" key="2">
    <source>
        <dbReference type="ARBA" id="ARBA00004870"/>
    </source>
</evidence>
<dbReference type="GO" id="GO:0009029">
    <property type="term" value="F:lipid-A 4'-kinase activity"/>
    <property type="evidence" value="ECO:0007669"/>
    <property type="project" value="UniProtKB-UniRule"/>
</dbReference>
<comment type="catalytic activity">
    <reaction evidence="13">
        <text>a lipid A disaccharide + ATP = a lipid IVA + ADP + H(+)</text>
        <dbReference type="Rhea" id="RHEA:67840"/>
        <dbReference type="ChEBI" id="CHEBI:15378"/>
        <dbReference type="ChEBI" id="CHEBI:30616"/>
        <dbReference type="ChEBI" id="CHEBI:176343"/>
        <dbReference type="ChEBI" id="CHEBI:176425"/>
        <dbReference type="ChEBI" id="CHEBI:456216"/>
        <dbReference type="EC" id="2.7.1.130"/>
    </reaction>
</comment>
<evidence type="ECO:0000256" key="5">
    <source>
        <dbReference type="ARBA" id="ARBA00022516"/>
    </source>
</evidence>
<evidence type="ECO:0000256" key="3">
    <source>
        <dbReference type="ARBA" id="ARBA00012071"/>
    </source>
</evidence>
<comment type="function">
    <text evidence="1 13">Transfers the gamma-phosphate of ATP to the 4'-position of a tetraacyldisaccharide 1-phosphate intermediate (termed DS-1-P) to form tetraacyldisaccharide 1,4'-bis-phosphate (lipid IVA).</text>
</comment>
<dbReference type="GO" id="GO:0009245">
    <property type="term" value="P:lipid A biosynthetic process"/>
    <property type="evidence" value="ECO:0007669"/>
    <property type="project" value="UniProtKB-UniRule"/>
</dbReference>
<evidence type="ECO:0000256" key="10">
    <source>
        <dbReference type="ARBA" id="ARBA00022840"/>
    </source>
</evidence>
<organism evidence="14 15">
    <name type="scientific">Megasphaera elsdenii</name>
    <dbReference type="NCBI Taxonomy" id="907"/>
    <lineage>
        <taxon>Bacteria</taxon>
        <taxon>Bacillati</taxon>
        <taxon>Bacillota</taxon>
        <taxon>Negativicutes</taxon>
        <taxon>Veillonellales</taxon>
        <taxon>Veillonellaceae</taxon>
        <taxon>Megasphaera</taxon>
    </lineage>
</organism>
<dbReference type="PANTHER" id="PTHR42724">
    <property type="entry name" value="TETRAACYLDISACCHARIDE 4'-KINASE"/>
    <property type="match status" value="1"/>
</dbReference>
<dbReference type="InterPro" id="IPR027417">
    <property type="entry name" value="P-loop_NTPase"/>
</dbReference>
<dbReference type="EMBL" id="JABBJH010000009">
    <property type="protein sequence ID" value="NMK39183.1"/>
    <property type="molecule type" value="Genomic_DNA"/>
</dbReference>
<keyword evidence="6 13" id="KW-0441">Lipid A biosynthesis</keyword>
<dbReference type="Pfam" id="PF02606">
    <property type="entry name" value="LpxK"/>
    <property type="match status" value="1"/>
</dbReference>
<evidence type="ECO:0000256" key="12">
    <source>
        <dbReference type="ARBA" id="ARBA00029757"/>
    </source>
</evidence>
<dbReference type="RefSeq" id="WP_169013591.1">
    <property type="nucleotide sequence ID" value="NZ_CALZUV010000016.1"/>
</dbReference>
<keyword evidence="5 13" id="KW-0444">Lipid biosynthesis</keyword>
<protein>
    <recommendedName>
        <fullName evidence="4 13">Tetraacyldisaccharide 4'-kinase</fullName>
        <ecNumber evidence="3 13">2.7.1.130</ecNumber>
    </recommendedName>
    <alternativeName>
        <fullName evidence="12 13">Lipid A 4'-kinase</fullName>
    </alternativeName>
</protein>
<evidence type="ECO:0000256" key="1">
    <source>
        <dbReference type="ARBA" id="ARBA00002274"/>
    </source>
</evidence>
<evidence type="ECO:0000256" key="7">
    <source>
        <dbReference type="ARBA" id="ARBA00022679"/>
    </source>
</evidence>
<evidence type="ECO:0000256" key="8">
    <source>
        <dbReference type="ARBA" id="ARBA00022741"/>
    </source>
</evidence>
<evidence type="ECO:0000256" key="6">
    <source>
        <dbReference type="ARBA" id="ARBA00022556"/>
    </source>
</evidence>
<comment type="pathway">
    <text evidence="2 13">Glycolipid biosynthesis; lipid IV(A) biosynthesis; lipid IV(A) from (3R)-3-hydroxytetradecanoyl-[acyl-carrier-protein] and UDP-N-acetyl-alpha-D-glucosamine: step 6/6.</text>
</comment>
<reference evidence="14 15" key="1">
    <citation type="submission" date="2020-04" db="EMBL/GenBank/DDBJ databases">
        <authorList>
            <person name="Hitch T.C.A."/>
            <person name="Wylensek D."/>
            <person name="Clavel T."/>
        </authorList>
    </citation>
    <scope>NUCLEOTIDE SEQUENCE [LARGE SCALE GENOMIC DNA]</scope>
    <source>
        <strain evidence="14 15">WCA-386-APC-2A</strain>
    </source>
</reference>
<feature type="binding site" evidence="13">
    <location>
        <begin position="70"/>
        <end position="77"/>
    </location>
    <ligand>
        <name>ATP</name>
        <dbReference type="ChEBI" id="CHEBI:30616"/>
    </ligand>
</feature>
<dbReference type="UniPathway" id="UPA00359">
    <property type="reaction ID" value="UER00482"/>
</dbReference>
<dbReference type="SUPFAM" id="SSF52540">
    <property type="entry name" value="P-loop containing nucleoside triphosphate hydrolases"/>
    <property type="match status" value="1"/>
</dbReference>
<dbReference type="GO" id="GO:0005886">
    <property type="term" value="C:plasma membrane"/>
    <property type="evidence" value="ECO:0007669"/>
    <property type="project" value="TreeGrafter"/>
</dbReference>
<dbReference type="HAMAP" id="MF_00409">
    <property type="entry name" value="LpxK"/>
    <property type="match status" value="1"/>
</dbReference>
<keyword evidence="8 13" id="KW-0547">Nucleotide-binding</keyword>
<dbReference type="Gene3D" id="3.40.50.300">
    <property type="entry name" value="P-loop containing nucleotide triphosphate hydrolases"/>
    <property type="match status" value="1"/>
</dbReference>
<dbReference type="InterPro" id="IPR003758">
    <property type="entry name" value="LpxK"/>
</dbReference>
<comment type="similarity">
    <text evidence="13">Belongs to the LpxK family.</text>
</comment>